<evidence type="ECO:0000256" key="3">
    <source>
        <dbReference type="ARBA" id="ARBA00004496"/>
    </source>
</evidence>
<feature type="compositionally biased region" description="Acidic residues" evidence="21">
    <location>
        <begin position="1177"/>
        <end position="1186"/>
    </location>
</feature>
<dbReference type="FunFam" id="3.30.530.20:FF:000009">
    <property type="entry name" value="StAR related lipid transfer domain containing 13"/>
    <property type="match status" value="1"/>
</dbReference>
<dbReference type="InterPro" id="IPR001660">
    <property type="entry name" value="SAM"/>
</dbReference>
<keyword evidence="10" id="KW-0965">Cell junction</keyword>
<feature type="compositionally biased region" description="Basic and acidic residues" evidence="21">
    <location>
        <begin position="531"/>
        <end position="542"/>
    </location>
</feature>
<feature type="region of interest" description="Disordered" evidence="21">
    <location>
        <begin position="875"/>
        <end position="907"/>
    </location>
</feature>
<name>A0A671X2P6_SPAAU</name>
<evidence type="ECO:0000313" key="24">
    <source>
        <dbReference type="Ensembl" id="ENSSAUP00010045404.1"/>
    </source>
</evidence>
<sequence>MPVAIRKRSWEDHVTHASGLQYSYDDLDLVCCHGVDSNGPWMGAGASKQGRRTRCASMPEGCHQLPTEDLAQTREVTASVVNDETNSEQLKLMQSHVEVPLDLQEESVHGSHALVDVDIPKRASESVHLQTTNIGNSEVSHCNSNSEMSIANNSCAAESSSEKTVNVEAEIGTERSQSHDICNDDNVFKSPHICREEQQCVPISSNNGPPLSECASEQPGKLPNHQETKESHTEGYSRPPEISEATQNQSSAAEREPQTDLPDVEEEKISTSGHADVRVTLPVAMLLSSVDMMDSGDVMSQTKKVVEPVVTSVVEEVWDKGESWNVDSADKLDGSNGPETLNENSGLKHRSRDIQEGEQDHRDCTGVLDHARGCEISYQTLLEQHNVEMTAANWPQIEESAQAESSEKAAEVRYEAITSSEMCFKSQCCSLTVEKLDTEKPIQTIISQYADQYLETTTSVSQPTVNRDESSVSKELACCEDQTLAEELENSCSKLDTIPEASHTEPDDTPVLDPQKNSNFPPNPDVQCSHVGDEHAATEKHTQNLPPCSAEVNDELSPERLHDNHETSGCYFSESPACEVADGQREHRRPAAASDSSMEETDEAAHTVIYSDTQPASPVLDGTNEAGDQKEDNVVKVRMRKREHARLDSMVLLLMKLDQLDQEIENALSATSSMDSTPTLHRRQLVELDLGSVPDASQNPPHPHAPAASTSGPTPVLGAKPKSGNTSANTIPEREKAEIEAKEACTWLRAAGFPQYAQLYEDAQFPIDISSVTRDHDFLDRDAIEALCRRLNTLNKCALMRLEISPQRKRSEDSDEDEPCAISGRWTFQRDSKRWSRMEELEVFSTLVTDAAPPPFPKDQVSQKGKLTLCEGNSSESVLTDLSEQPEVGSLHSSGSGGRGEEKSHGATLTTEALAAGATRASSVASMCSSSGTGGSGCANEDSLSDGMPPSPLETLGQFTFDVKMGMSGMGGSLDRGGGSGKSTRSRAKSFLKRMESLRLRSGTTSKRKKKGSTSGGKIEISGPVIKEGLDDDKLRRLNCVDISSMNLNHNLNHHRNPTQTMTLNRNRSVSYSTQTSNGSTGSTGSSQSEASSGSAVSTPSPVTRARSHSTAAGSSKRGGMYLEGFDPFSVPQQDRQPTPPPKSAPPIPCQASNGMTDDEQNRRNNFSVRDNSRQTEEEEEEEEEGMIFFYLPEGHKPGTFPKALQDRSSRNYNDNGNSVILRGRQSRRQRRGSSGSVDSRLSFYDNVPYTEREEEDEGDERKLEQVLQHVSGLQRFVNAWSEAVAGEEEEEDEEEEEEGDSDSALDSASPCPSSPLQNRLEETENGSDQDSTGNPLGEGEDGMRERRDSGVGASLTRTSRPQKLRWPSFQNSHRPSSASAQLQISCQSVLQMNLLQKLSLLQLTALLEKHTPTNKHGFSWAVPKFMKRIKVRDYKDRNVFGVPLQVIVQRTGQPLPQGIQQAMRYLRNQCLDQVGLFRKSGVKSRIQALRQMNEASGADGGGVNYEGQSAYDVADMLKQYFRDLPEPLLTSKLSETFLQIYQYMPKELRLQAVRAGVLLLPDENREALRTLLCLLSDVTASVGENQMTPTNLAVCLAPSLFHLNTLRRKESSSPRVMNRKQNLGKPDQRDLNENLAATHGLAHMIQECRKLFRIPEEMSRCRNSYVEQALLPRRLEDLAGEEAGQGGYRTCLQDSLDALLKEAKDKFKGYDSCSTPEHAELACRKVHDGFPLRQWKVTVELPATAEEVLTRLLREQGHWDEDLLECRTVETLDERTEVYQYVRNTMAPHPTRDHLVLRTWVTDLPKGACALVCTSVDHEGAPVVGVRANVLTSRYYIEPCGANKCRLTHISRIDCRGRFPEWYNKLYGHLCAAEVARIRDSFTVPLDK</sequence>
<feature type="compositionally biased region" description="Low complexity" evidence="21">
    <location>
        <begin position="1071"/>
        <end position="1104"/>
    </location>
</feature>
<dbReference type="CDD" id="cd08869">
    <property type="entry name" value="START_RhoGAP"/>
    <property type="match status" value="1"/>
</dbReference>
<feature type="region of interest" description="Disordered" evidence="21">
    <location>
        <begin position="581"/>
        <end position="604"/>
    </location>
</feature>
<dbReference type="InterPro" id="IPR002913">
    <property type="entry name" value="START_lipid-bd_dom"/>
</dbReference>
<feature type="domain" description="Rho-GAP" evidence="22">
    <location>
        <begin position="1443"/>
        <end position="1653"/>
    </location>
</feature>
<dbReference type="GO" id="GO:0045121">
    <property type="term" value="C:membrane raft"/>
    <property type="evidence" value="ECO:0007669"/>
    <property type="project" value="TreeGrafter"/>
</dbReference>
<organism evidence="24 25">
    <name type="scientific">Sparus aurata</name>
    <name type="common">Gilthead sea bream</name>
    <dbReference type="NCBI Taxonomy" id="8175"/>
    <lineage>
        <taxon>Eukaryota</taxon>
        <taxon>Metazoa</taxon>
        <taxon>Chordata</taxon>
        <taxon>Craniata</taxon>
        <taxon>Vertebrata</taxon>
        <taxon>Euteleostomi</taxon>
        <taxon>Actinopterygii</taxon>
        <taxon>Neopterygii</taxon>
        <taxon>Teleostei</taxon>
        <taxon>Neoteleostei</taxon>
        <taxon>Acanthomorphata</taxon>
        <taxon>Eupercaria</taxon>
        <taxon>Spariformes</taxon>
        <taxon>Sparidae</taxon>
        <taxon>Sparus</taxon>
    </lineage>
</organism>
<dbReference type="GO" id="GO:0030036">
    <property type="term" value="P:actin cytoskeleton organization"/>
    <property type="evidence" value="ECO:0007669"/>
    <property type="project" value="TreeGrafter"/>
</dbReference>
<keyword evidence="7" id="KW-0963">Cytoplasm</keyword>
<feature type="region of interest" description="Disordered" evidence="21">
    <location>
        <begin position="1048"/>
        <end position="1263"/>
    </location>
</feature>
<dbReference type="FunFam" id="1.10.555.10:FF:000007">
    <property type="entry name" value="rho GTPase-activating protein 7 isoform X2"/>
    <property type="match status" value="1"/>
</dbReference>
<evidence type="ECO:0000256" key="6">
    <source>
        <dbReference type="ARBA" id="ARBA00022468"/>
    </source>
</evidence>
<dbReference type="GO" id="GO:0005096">
    <property type="term" value="F:GTPase activator activity"/>
    <property type="evidence" value="ECO:0007669"/>
    <property type="project" value="UniProtKB-KW"/>
</dbReference>
<evidence type="ECO:0000256" key="14">
    <source>
        <dbReference type="ARBA" id="ARBA00030542"/>
    </source>
</evidence>
<comment type="subcellular location">
    <subcellularLocation>
        <location evidence="1">Cell junction</location>
        <location evidence="1">Focal adhesion</location>
    </subcellularLocation>
    <subcellularLocation>
        <location evidence="3">Cytoplasm</location>
    </subcellularLocation>
    <subcellularLocation>
        <location evidence="4">Lipid droplet</location>
    </subcellularLocation>
    <subcellularLocation>
        <location evidence="2">Mitochondrion membrane</location>
        <topology evidence="2">Peripheral membrane protein</topology>
        <orientation evidence="2">Cytoplasmic side</orientation>
    </subcellularLocation>
</comment>
<protein>
    <recommendedName>
        <fullName evidence="5">Rho GTPase-activating protein 7</fullName>
    </recommendedName>
    <alternativeName>
        <fullName evidence="15">Rho-type GTPase-activating protein 7</fullName>
    </alternativeName>
    <alternativeName>
        <fullName evidence="16">START domain-containing protein 12</fullName>
    </alternativeName>
    <alternativeName>
        <fullName evidence="20">START domain-containing protein 13</fullName>
    </alternativeName>
    <alternativeName>
        <fullName evidence="14">StAR-related lipid transfer protein 12</fullName>
    </alternativeName>
    <alternativeName>
        <fullName evidence="19">StAR-related lipid transfer protein 13</fullName>
    </alternativeName>
</protein>
<dbReference type="PROSITE" id="PS50848">
    <property type="entry name" value="START"/>
    <property type="match status" value="1"/>
</dbReference>
<dbReference type="Proteomes" id="UP000472265">
    <property type="component" value="Chromosome 1"/>
</dbReference>
<dbReference type="SUPFAM" id="SSF48350">
    <property type="entry name" value="GTPase activation domain, GAP"/>
    <property type="match status" value="1"/>
</dbReference>
<evidence type="ECO:0000256" key="7">
    <source>
        <dbReference type="ARBA" id="ARBA00022490"/>
    </source>
</evidence>
<keyword evidence="13" id="KW-0472">Membrane</keyword>
<feature type="compositionally biased region" description="Basic and acidic residues" evidence="21">
    <location>
        <begin position="224"/>
        <end position="235"/>
    </location>
</feature>
<dbReference type="OrthoDB" id="10003330at2759"/>
<dbReference type="Ensembl" id="ENSSAUT00010047730.1">
    <property type="protein sequence ID" value="ENSSAUP00010045404.1"/>
    <property type="gene ID" value="ENSSAUG00010018938.1"/>
</dbReference>
<keyword evidence="6" id="KW-0343">GTPase activation</keyword>
<dbReference type="InParanoid" id="A0A671X2P6"/>
<feature type="compositionally biased region" description="Acidic residues" evidence="21">
    <location>
        <begin position="1286"/>
        <end position="1304"/>
    </location>
</feature>
<evidence type="ECO:0000259" key="23">
    <source>
        <dbReference type="PROSITE" id="PS50848"/>
    </source>
</evidence>
<dbReference type="GO" id="GO:0005925">
    <property type="term" value="C:focal adhesion"/>
    <property type="evidence" value="ECO:0007669"/>
    <property type="project" value="UniProtKB-SubCell"/>
</dbReference>
<dbReference type="PANTHER" id="PTHR12659:SF2">
    <property type="entry name" value="RHO GTPASE-ACTIVATING PROTEIN 7"/>
    <property type="match status" value="1"/>
</dbReference>
<dbReference type="PANTHER" id="PTHR12659">
    <property type="entry name" value="RHO-TYPE GTPASE ACTIVATING PROTEIN"/>
    <property type="match status" value="1"/>
</dbReference>
<evidence type="ECO:0000256" key="2">
    <source>
        <dbReference type="ARBA" id="ARBA00004346"/>
    </source>
</evidence>
<dbReference type="GO" id="GO:0007165">
    <property type="term" value="P:signal transduction"/>
    <property type="evidence" value="ECO:0007669"/>
    <property type="project" value="InterPro"/>
</dbReference>
<evidence type="ECO:0000256" key="5">
    <source>
        <dbReference type="ARBA" id="ARBA00014465"/>
    </source>
</evidence>
<keyword evidence="8" id="KW-0597">Phosphoprotein</keyword>
<dbReference type="GO" id="GO:0035023">
    <property type="term" value="P:regulation of Rho protein signal transduction"/>
    <property type="evidence" value="ECO:0007669"/>
    <property type="project" value="TreeGrafter"/>
</dbReference>
<dbReference type="PROSITE" id="PS50238">
    <property type="entry name" value="RHOGAP"/>
    <property type="match status" value="1"/>
</dbReference>
<evidence type="ECO:0000256" key="19">
    <source>
        <dbReference type="ARBA" id="ARBA00067490"/>
    </source>
</evidence>
<evidence type="ECO:0000256" key="16">
    <source>
        <dbReference type="ARBA" id="ARBA00032733"/>
    </source>
</evidence>
<dbReference type="FunFam" id="1.10.287.2070:FF:000001">
    <property type="entry name" value="StAR-related lipid transfer domain-containing 13"/>
    <property type="match status" value="1"/>
</dbReference>
<dbReference type="SMART" id="SM00234">
    <property type="entry name" value="START"/>
    <property type="match status" value="1"/>
</dbReference>
<proteinExistence type="predicted"/>
<evidence type="ECO:0000256" key="1">
    <source>
        <dbReference type="ARBA" id="ARBA00004246"/>
    </source>
</evidence>
<feature type="region of interest" description="Disordered" evidence="21">
    <location>
        <begin position="971"/>
        <end position="1021"/>
    </location>
</feature>
<feature type="region of interest" description="Disordered" evidence="21">
    <location>
        <begin position="498"/>
        <end position="549"/>
    </location>
</feature>
<evidence type="ECO:0000313" key="25">
    <source>
        <dbReference type="Proteomes" id="UP000472265"/>
    </source>
</evidence>
<evidence type="ECO:0000256" key="21">
    <source>
        <dbReference type="SAM" id="MobiDB-lite"/>
    </source>
</evidence>
<keyword evidence="25" id="KW-1185">Reference proteome</keyword>
<dbReference type="InterPro" id="IPR000198">
    <property type="entry name" value="RhoGAP_dom"/>
</dbReference>
<evidence type="ECO:0000256" key="9">
    <source>
        <dbReference type="ARBA" id="ARBA00022677"/>
    </source>
</evidence>
<dbReference type="Pfam" id="PF07647">
    <property type="entry name" value="SAM_2"/>
    <property type="match status" value="1"/>
</dbReference>
<dbReference type="GO" id="GO:0031966">
    <property type="term" value="C:mitochondrial membrane"/>
    <property type="evidence" value="ECO:0007669"/>
    <property type="project" value="UniProtKB-SubCell"/>
</dbReference>
<dbReference type="GeneTree" id="ENSGT00950000183061"/>
<evidence type="ECO:0000256" key="10">
    <source>
        <dbReference type="ARBA" id="ARBA00022949"/>
    </source>
</evidence>
<dbReference type="OMA" id="RQTENNG"/>
<dbReference type="Gene3D" id="3.30.530.20">
    <property type="match status" value="1"/>
</dbReference>
<feature type="region of interest" description="Disordered" evidence="21">
    <location>
        <begin position="692"/>
        <end position="734"/>
    </location>
</feature>
<feature type="region of interest" description="Disordered" evidence="21">
    <location>
        <begin position="205"/>
        <end position="273"/>
    </location>
</feature>
<feature type="domain" description="START" evidence="23">
    <location>
        <begin position="1695"/>
        <end position="1889"/>
    </location>
</feature>
<reference evidence="24" key="3">
    <citation type="submission" date="2025-09" db="UniProtKB">
        <authorList>
            <consortium name="Ensembl"/>
        </authorList>
    </citation>
    <scope>IDENTIFICATION</scope>
</reference>
<dbReference type="GO" id="GO:0008289">
    <property type="term" value="F:lipid binding"/>
    <property type="evidence" value="ECO:0007669"/>
    <property type="project" value="InterPro"/>
</dbReference>
<feature type="region of interest" description="Disordered" evidence="21">
    <location>
        <begin position="1284"/>
        <end position="1376"/>
    </location>
</feature>
<evidence type="ECO:0000256" key="15">
    <source>
        <dbReference type="ARBA" id="ARBA00030675"/>
    </source>
</evidence>
<comment type="subunit">
    <text evidence="17">Interacts with EF1A1, facilitates EF1A1 distribution to the membrane periphery and ruffles upon growth factor stimulation and suppresses cell migration. Interacts with tensin TNS1 (via N-terminus); the interaction is decreased by phosphorylation of TNS1. Interacts with TNS3 and PTEN; in resting cells, interacts with TNS3 (via C2 tensin-type domain) but, following growth factor stimulation, TNS3 and PTEN are phosphorylated which leads to weakened interaction with TNS3 and enhanced interaction with PTEN. Interacts (via C-terminus) with tensin TNS4 (via SH2 domain); the interaction is independent of tyrosine phosphorylation of DLC1.</text>
</comment>
<feature type="region of interest" description="Disordered" evidence="21">
    <location>
        <begin position="925"/>
        <end position="954"/>
    </location>
</feature>
<dbReference type="Pfam" id="PF00620">
    <property type="entry name" value="RhoGAP"/>
    <property type="match status" value="1"/>
</dbReference>
<evidence type="ECO:0000256" key="11">
    <source>
        <dbReference type="ARBA" id="ARBA00022990"/>
    </source>
</evidence>
<evidence type="ECO:0000256" key="8">
    <source>
        <dbReference type="ARBA" id="ARBA00022553"/>
    </source>
</evidence>
<feature type="compositionally biased region" description="Pro residues" evidence="21">
    <location>
        <begin position="1138"/>
        <end position="1149"/>
    </location>
</feature>
<evidence type="ECO:0000256" key="20">
    <source>
        <dbReference type="ARBA" id="ARBA00076865"/>
    </source>
</evidence>
<feature type="compositionally biased region" description="Low complexity" evidence="21">
    <location>
        <begin position="705"/>
        <end position="715"/>
    </location>
</feature>
<evidence type="ECO:0000259" key="22">
    <source>
        <dbReference type="PROSITE" id="PS50238"/>
    </source>
</evidence>
<dbReference type="SUPFAM" id="SSF55961">
    <property type="entry name" value="Bet v1-like"/>
    <property type="match status" value="1"/>
</dbReference>
<reference evidence="24" key="1">
    <citation type="submission" date="2021-04" db="EMBL/GenBank/DDBJ databases">
        <authorList>
            <consortium name="Wellcome Sanger Institute Data Sharing"/>
        </authorList>
    </citation>
    <scope>NUCLEOTIDE SEQUENCE [LARGE SCALE GENOMIC DNA]</scope>
</reference>
<dbReference type="Gene3D" id="1.10.555.10">
    <property type="entry name" value="Rho GTPase activation protein"/>
    <property type="match status" value="1"/>
</dbReference>
<evidence type="ECO:0000256" key="12">
    <source>
        <dbReference type="ARBA" id="ARBA00023128"/>
    </source>
</evidence>
<keyword evidence="12" id="KW-0496">Mitochondrion</keyword>
<feature type="compositionally biased region" description="Polar residues" evidence="21">
    <location>
        <begin position="1058"/>
        <end position="1070"/>
    </location>
</feature>
<feature type="region of interest" description="Disordered" evidence="21">
    <location>
        <begin position="325"/>
        <end position="360"/>
    </location>
</feature>
<dbReference type="GO" id="GO:0005811">
    <property type="term" value="C:lipid droplet"/>
    <property type="evidence" value="ECO:0007669"/>
    <property type="project" value="UniProtKB-SubCell"/>
</dbReference>
<reference evidence="24" key="2">
    <citation type="submission" date="2025-08" db="UniProtKB">
        <authorList>
            <consortium name="Ensembl"/>
        </authorList>
    </citation>
    <scope>IDENTIFICATION</scope>
</reference>
<dbReference type="InterPro" id="IPR008936">
    <property type="entry name" value="Rho_GTPase_activation_prot"/>
</dbReference>
<evidence type="ECO:0000256" key="18">
    <source>
        <dbReference type="ARBA" id="ARBA00065039"/>
    </source>
</evidence>
<dbReference type="SUPFAM" id="SSF47769">
    <property type="entry name" value="SAM/Pointed domain"/>
    <property type="match status" value="1"/>
</dbReference>
<keyword evidence="9" id="KW-0551">Lipid droplet</keyword>
<accession>A0A671X2P6</accession>
<feature type="compositionally biased region" description="Gly residues" evidence="21">
    <location>
        <begin position="971"/>
        <end position="981"/>
    </location>
</feature>
<gene>
    <name evidence="24" type="primary">DLC1</name>
    <name evidence="24" type="synonym">dlc1</name>
</gene>
<dbReference type="CDD" id="cd04375">
    <property type="entry name" value="RhoGAP_DLC1"/>
    <property type="match status" value="1"/>
</dbReference>
<dbReference type="Pfam" id="PF01852">
    <property type="entry name" value="START"/>
    <property type="match status" value="1"/>
</dbReference>
<evidence type="ECO:0000256" key="17">
    <source>
        <dbReference type="ARBA" id="ARBA00046839"/>
    </source>
</evidence>
<evidence type="ECO:0000256" key="13">
    <source>
        <dbReference type="ARBA" id="ARBA00023136"/>
    </source>
</evidence>
<comment type="subunit">
    <text evidence="18">Homodimer. Interacts with TAX1BP1.</text>
</comment>
<dbReference type="Gene3D" id="1.10.287.2070">
    <property type="match status" value="1"/>
</dbReference>
<dbReference type="InterPro" id="IPR023393">
    <property type="entry name" value="START-like_dom_sf"/>
</dbReference>
<evidence type="ECO:0000256" key="4">
    <source>
        <dbReference type="ARBA" id="ARBA00004502"/>
    </source>
</evidence>
<dbReference type="InterPro" id="IPR013761">
    <property type="entry name" value="SAM/pointed_sf"/>
</dbReference>
<dbReference type="SMART" id="SM00324">
    <property type="entry name" value="RhoGAP"/>
    <property type="match status" value="1"/>
</dbReference>
<keyword evidence="11" id="KW-0007">Acetylation</keyword>